<proteinExistence type="predicted"/>
<gene>
    <name evidence="2" type="ORF">BWZ43_13650</name>
</gene>
<dbReference type="EMBL" id="MTLA01000155">
    <property type="protein sequence ID" value="OOP67842.1"/>
    <property type="molecule type" value="Genomic_DNA"/>
</dbReference>
<reference evidence="2 3" key="1">
    <citation type="submission" date="2017-01" db="EMBL/GenBank/DDBJ databases">
        <title>Draft genome sequence of Bacillus oleronius.</title>
        <authorList>
            <person name="Allam M."/>
        </authorList>
    </citation>
    <scope>NUCLEOTIDE SEQUENCE [LARGE SCALE GENOMIC DNA]</scope>
    <source>
        <strain evidence="2 3">DSM 9356</strain>
    </source>
</reference>
<evidence type="ECO:0000313" key="2">
    <source>
        <dbReference type="EMBL" id="OOP67842.1"/>
    </source>
</evidence>
<name>A0A8E2I7N9_9BACI</name>
<evidence type="ECO:0000313" key="3">
    <source>
        <dbReference type="Proteomes" id="UP000189761"/>
    </source>
</evidence>
<keyword evidence="1" id="KW-0175">Coiled coil</keyword>
<evidence type="ECO:0000256" key="1">
    <source>
        <dbReference type="SAM" id="Coils"/>
    </source>
</evidence>
<comment type="caution">
    <text evidence="2">The sequence shown here is derived from an EMBL/GenBank/DDBJ whole genome shotgun (WGS) entry which is preliminary data.</text>
</comment>
<accession>A0A8E2I7N9</accession>
<dbReference type="RefSeq" id="WP_058006937.1">
    <property type="nucleotide sequence ID" value="NZ_CP065424.1"/>
</dbReference>
<dbReference type="AlphaFoldDB" id="A0A8E2I7N9"/>
<dbReference type="InterPro" id="IPR048062">
    <property type="entry name" value="SE1832-like"/>
</dbReference>
<dbReference type="Proteomes" id="UP000189761">
    <property type="component" value="Unassembled WGS sequence"/>
</dbReference>
<organism evidence="2 3">
    <name type="scientific">Heyndrickxia oleronia</name>
    <dbReference type="NCBI Taxonomy" id="38875"/>
    <lineage>
        <taxon>Bacteria</taxon>
        <taxon>Bacillati</taxon>
        <taxon>Bacillota</taxon>
        <taxon>Bacilli</taxon>
        <taxon>Bacillales</taxon>
        <taxon>Bacillaceae</taxon>
        <taxon>Heyndrickxia</taxon>
    </lineage>
</organism>
<protein>
    <submittedName>
        <fullName evidence="2">Uncharacterized protein</fullName>
    </submittedName>
</protein>
<sequence length="63" mass="7543">MNRKEIEYKIQDLKADYVRLQHDLEKLEFVKGNLSPLELQLEGLEKELKLLNEQLAKMEENDK</sequence>
<dbReference type="NCBIfam" id="NF040877">
    <property type="entry name" value="SE1832_fam"/>
    <property type="match status" value="1"/>
</dbReference>
<feature type="coiled-coil region" evidence="1">
    <location>
        <begin position="3"/>
        <end position="61"/>
    </location>
</feature>
<keyword evidence="3" id="KW-1185">Reference proteome</keyword>